<evidence type="ECO:0000313" key="2">
    <source>
        <dbReference type="Proteomes" id="UP000422736"/>
    </source>
</evidence>
<dbReference type="InterPro" id="IPR023213">
    <property type="entry name" value="CAT-like_dom_sf"/>
</dbReference>
<reference evidence="1 2" key="1">
    <citation type="submission" date="2016-03" db="EMBL/GenBank/DDBJ databases">
        <title>How can Kluyveromyces marxianus grow so fast - potential evolutionary course in Saccharomyces Complex revealed by comparative genomics.</title>
        <authorList>
            <person name="Mo W."/>
            <person name="Lu W."/>
            <person name="Yang X."/>
            <person name="Qi J."/>
            <person name="Lv H."/>
        </authorList>
    </citation>
    <scope>NUCLEOTIDE SEQUENCE [LARGE SCALE GENOMIC DNA]</scope>
    <source>
        <strain evidence="1 2">FIM1</strain>
    </source>
</reference>
<dbReference type="SUPFAM" id="SSF52777">
    <property type="entry name" value="CoA-dependent acyltransferases"/>
    <property type="match status" value="1"/>
</dbReference>
<dbReference type="PANTHER" id="PTHR28037">
    <property type="entry name" value="ALCOHOL O-ACETYLTRANSFERASE 1-RELATED"/>
    <property type="match status" value="1"/>
</dbReference>
<sequence>MMKLQKMSALKLERGHARRAGLVEEVMLIQYRQKVYANFAMYGELRQGFTKVQISHALRNMFLKYPILATTVIPDRLKVPDDAYYRTDEYYNKPGVAEDYISVLDKIKYEDVIMNLQSEHSSYVNKILSQWALDGCRFSGKLCTLIDRYRFPYWDPTKPQFRLILLPTSETNHEKKHVLFVSNHVVSDGTSGANFLQDLSTELGQLKDPLESIDTLFNYEDDYESLPKLPDPIEKRVSYAVTMKFIPPTVLRQLAKRFLAKKWDEPITVPIDESPSAHLAHVIRLDAATMQKLRMRVKEKLHGKATLTPFLQTCWFVSCYQAGLFENLKWNEYFTNIVLPLNSRQFLPDDPEVRNQFKYGTNVGGSDYYHLISSFNVKDSKQFWDLTNYYQECYAYDRKEKAGLQSFGLLISDFVTKSKNIEKLYVDDMQGQKRGFTLFSNIGYFPQKSQETNPYQLQDIGFTQTGTEMPYVFCLNCVSTDINGMSFTVTCAEKAIPETQWHKLLEIFENNLTTL</sequence>
<evidence type="ECO:0000313" key="1">
    <source>
        <dbReference type="EMBL" id="QGN15215.1"/>
    </source>
</evidence>
<protein>
    <submittedName>
        <fullName evidence="1">Alcohol O-acetyltransferase 1</fullName>
    </submittedName>
</protein>
<dbReference type="InterPro" id="IPR052058">
    <property type="entry name" value="Alcohol_O-acetyltransferase"/>
</dbReference>
<dbReference type="EMBL" id="CP015056">
    <property type="protein sequence ID" value="QGN15215.1"/>
    <property type="molecule type" value="Genomic_DNA"/>
</dbReference>
<accession>A0ABX6ESA2</accession>
<dbReference type="PANTHER" id="PTHR28037:SF1">
    <property type="entry name" value="ALCOHOL O-ACETYLTRANSFERASE 1-RELATED"/>
    <property type="match status" value="1"/>
</dbReference>
<keyword evidence="2" id="KW-1185">Reference proteome</keyword>
<dbReference type="InterPro" id="IPR010828">
    <property type="entry name" value="Atf2/Sli1-like"/>
</dbReference>
<proteinExistence type="predicted"/>
<dbReference type="Pfam" id="PF07247">
    <property type="entry name" value="AATase"/>
    <property type="match status" value="1"/>
</dbReference>
<dbReference type="Proteomes" id="UP000422736">
    <property type="component" value="Chromosome 3"/>
</dbReference>
<name>A0ABX6ESA2_KLUMA</name>
<dbReference type="Gene3D" id="3.30.559.10">
    <property type="entry name" value="Chloramphenicol acetyltransferase-like domain"/>
    <property type="match status" value="1"/>
</dbReference>
<organism evidence="1 2">
    <name type="scientific">Kluyveromyces marxianus</name>
    <name type="common">Yeast</name>
    <name type="synonym">Candida kefyr</name>
    <dbReference type="NCBI Taxonomy" id="4911"/>
    <lineage>
        <taxon>Eukaryota</taxon>
        <taxon>Fungi</taxon>
        <taxon>Dikarya</taxon>
        <taxon>Ascomycota</taxon>
        <taxon>Saccharomycotina</taxon>
        <taxon>Saccharomycetes</taxon>
        <taxon>Saccharomycetales</taxon>
        <taxon>Saccharomycetaceae</taxon>
        <taxon>Kluyveromyces</taxon>
    </lineage>
</organism>
<gene>
    <name evidence="1" type="primary">ATF1</name>
    <name evidence="1" type="ORF">FIM1_1903</name>
</gene>